<protein>
    <submittedName>
        <fullName evidence="1">3051_t:CDS:1</fullName>
    </submittedName>
</protein>
<accession>A0ACA9PQ02</accession>
<organism evidence="1 2">
    <name type="scientific">Racocetra persica</name>
    <dbReference type="NCBI Taxonomy" id="160502"/>
    <lineage>
        <taxon>Eukaryota</taxon>
        <taxon>Fungi</taxon>
        <taxon>Fungi incertae sedis</taxon>
        <taxon>Mucoromycota</taxon>
        <taxon>Glomeromycotina</taxon>
        <taxon>Glomeromycetes</taxon>
        <taxon>Diversisporales</taxon>
        <taxon>Gigasporaceae</taxon>
        <taxon>Racocetra</taxon>
    </lineage>
</organism>
<sequence length="171" mass="19741">CGKDDFKKTRDRDAHLNRKFSCILKILNPITTPIVLLQNPATNQIPTQTYVPVDDLIQLDSTPSSSIQNISSDNVSSNLPQNDTEWFDNMKDKYNINTDKKWSELAETLLYDYSKKNIIKIEGNFGNKPVRKNYRLTNKELIFKECESNLDPLRPHQNLTAMSLWQAIPKI</sequence>
<feature type="non-terminal residue" evidence="1">
    <location>
        <position position="1"/>
    </location>
</feature>
<dbReference type="EMBL" id="CAJVQC010022532">
    <property type="protein sequence ID" value="CAG8718424.1"/>
    <property type="molecule type" value="Genomic_DNA"/>
</dbReference>
<evidence type="ECO:0000313" key="1">
    <source>
        <dbReference type="EMBL" id="CAG8718424.1"/>
    </source>
</evidence>
<comment type="caution">
    <text evidence="1">The sequence shown here is derived from an EMBL/GenBank/DDBJ whole genome shotgun (WGS) entry which is preliminary data.</text>
</comment>
<proteinExistence type="predicted"/>
<gene>
    <name evidence="1" type="ORF">RPERSI_LOCUS11090</name>
</gene>
<evidence type="ECO:0000313" key="2">
    <source>
        <dbReference type="Proteomes" id="UP000789920"/>
    </source>
</evidence>
<dbReference type="Proteomes" id="UP000789920">
    <property type="component" value="Unassembled WGS sequence"/>
</dbReference>
<keyword evidence="2" id="KW-1185">Reference proteome</keyword>
<name>A0ACA9PQ02_9GLOM</name>
<reference evidence="1" key="1">
    <citation type="submission" date="2021-06" db="EMBL/GenBank/DDBJ databases">
        <authorList>
            <person name="Kallberg Y."/>
            <person name="Tangrot J."/>
            <person name="Rosling A."/>
        </authorList>
    </citation>
    <scope>NUCLEOTIDE SEQUENCE</scope>
    <source>
        <strain evidence="1">MA461A</strain>
    </source>
</reference>